<name>A0AAV2Q8M3_MEGNR</name>
<feature type="non-terminal residue" evidence="1">
    <location>
        <position position="128"/>
    </location>
</feature>
<dbReference type="SUPFAM" id="SSF82199">
    <property type="entry name" value="SET domain"/>
    <property type="match status" value="1"/>
</dbReference>
<gene>
    <name evidence="1" type="ORF">MNOR_LOCUS8314</name>
</gene>
<evidence type="ECO:0000313" key="1">
    <source>
        <dbReference type="EMBL" id="CAL4070625.1"/>
    </source>
</evidence>
<dbReference type="InterPro" id="IPR053010">
    <property type="entry name" value="SET_SmydA-8"/>
</dbReference>
<evidence type="ECO:0008006" key="3">
    <source>
        <dbReference type="Google" id="ProtNLM"/>
    </source>
</evidence>
<dbReference type="InterPro" id="IPR046341">
    <property type="entry name" value="SET_dom_sf"/>
</dbReference>
<protein>
    <recommendedName>
        <fullName evidence="3">HIT-type domain-containing protein</fullName>
    </recommendedName>
</protein>
<feature type="non-terminal residue" evidence="1">
    <location>
        <position position="1"/>
    </location>
</feature>
<keyword evidence="2" id="KW-1185">Reference proteome</keyword>
<dbReference type="Proteomes" id="UP001497623">
    <property type="component" value="Unassembled WGS sequence"/>
</dbReference>
<dbReference type="EMBL" id="CAXKWB010003840">
    <property type="protein sequence ID" value="CAL4070625.1"/>
    <property type="molecule type" value="Genomic_DNA"/>
</dbReference>
<sequence length="128" mass="14115">WPYIAINMCTEEEKLNIINDHLSTLSSKPNVENTYSLLTPPPVWAELTTDMGRQLVASRDIIAGEVVFTETPIVPAIPRPEAVSVCLSCLRNLPKKDYNCCSGCGAPLCSNACEANRHSQEECHILSR</sequence>
<reference evidence="1 2" key="1">
    <citation type="submission" date="2024-05" db="EMBL/GenBank/DDBJ databases">
        <authorList>
            <person name="Wallberg A."/>
        </authorList>
    </citation>
    <scope>NUCLEOTIDE SEQUENCE [LARGE SCALE GENOMIC DNA]</scope>
</reference>
<dbReference type="AlphaFoldDB" id="A0AAV2Q8M3"/>
<accession>A0AAV2Q8M3</accession>
<proteinExistence type="predicted"/>
<evidence type="ECO:0000313" key="2">
    <source>
        <dbReference type="Proteomes" id="UP001497623"/>
    </source>
</evidence>
<dbReference type="PANTHER" id="PTHR46455">
    <property type="entry name" value="SET AND MYND DOMAIN CONTAINING, ARTHROPOD-SPECIFIC, MEMBER 4, ISOFORM A"/>
    <property type="match status" value="1"/>
</dbReference>
<dbReference type="PANTHER" id="PTHR46455:SF1">
    <property type="entry name" value="SET AND MYND DOMAIN CONTAINING, ARTHROPOD-SPECIFIC, MEMBER 2"/>
    <property type="match status" value="1"/>
</dbReference>
<comment type="caution">
    <text evidence="1">The sequence shown here is derived from an EMBL/GenBank/DDBJ whole genome shotgun (WGS) entry which is preliminary data.</text>
</comment>
<organism evidence="1 2">
    <name type="scientific">Meganyctiphanes norvegica</name>
    <name type="common">Northern krill</name>
    <name type="synonym">Thysanopoda norvegica</name>
    <dbReference type="NCBI Taxonomy" id="48144"/>
    <lineage>
        <taxon>Eukaryota</taxon>
        <taxon>Metazoa</taxon>
        <taxon>Ecdysozoa</taxon>
        <taxon>Arthropoda</taxon>
        <taxon>Crustacea</taxon>
        <taxon>Multicrustacea</taxon>
        <taxon>Malacostraca</taxon>
        <taxon>Eumalacostraca</taxon>
        <taxon>Eucarida</taxon>
        <taxon>Euphausiacea</taxon>
        <taxon>Euphausiidae</taxon>
        <taxon>Meganyctiphanes</taxon>
    </lineage>
</organism>